<dbReference type="InterPro" id="IPR022369">
    <property type="entry name" value="Integral_membrane_TerC_rswitch"/>
</dbReference>
<evidence type="ECO:0000256" key="5">
    <source>
        <dbReference type="ARBA" id="ARBA00023136"/>
    </source>
</evidence>
<dbReference type="GO" id="GO:0016020">
    <property type="term" value="C:membrane"/>
    <property type="evidence" value="ECO:0007669"/>
    <property type="project" value="UniProtKB-SubCell"/>
</dbReference>
<dbReference type="InterPro" id="IPR005496">
    <property type="entry name" value="Integral_membrane_TerC"/>
</dbReference>
<name>A0A2W5IES7_9ACTN</name>
<evidence type="ECO:0000256" key="1">
    <source>
        <dbReference type="ARBA" id="ARBA00004141"/>
    </source>
</evidence>
<dbReference type="AlphaFoldDB" id="A0A2W5IES7"/>
<evidence type="ECO:0000313" key="7">
    <source>
        <dbReference type="EMBL" id="PZP89838.1"/>
    </source>
</evidence>
<evidence type="ECO:0000256" key="2">
    <source>
        <dbReference type="ARBA" id="ARBA00007511"/>
    </source>
</evidence>
<dbReference type="Proteomes" id="UP000248606">
    <property type="component" value="Unassembled WGS sequence"/>
</dbReference>
<comment type="caution">
    <text evidence="7">The sequence shown here is derived from an EMBL/GenBank/DDBJ whole genome shotgun (WGS) entry which is preliminary data.</text>
</comment>
<comment type="similarity">
    <text evidence="2">Belongs to the TerC family.</text>
</comment>
<dbReference type="EMBL" id="QFOZ01000001">
    <property type="protein sequence ID" value="PZP89838.1"/>
    <property type="molecule type" value="Genomic_DNA"/>
</dbReference>
<evidence type="ECO:0000256" key="6">
    <source>
        <dbReference type="SAM" id="Phobius"/>
    </source>
</evidence>
<feature type="transmembrane region" description="Helical" evidence="6">
    <location>
        <begin position="198"/>
        <end position="225"/>
    </location>
</feature>
<protein>
    <submittedName>
        <fullName evidence="7">Tellurium resistance protein TerC</fullName>
    </submittedName>
</protein>
<dbReference type="NCBIfam" id="TIGR03718">
    <property type="entry name" value="R_switched_Alx"/>
    <property type="match status" value="1"/>
</dbReference>
<feature type="transmembrane region" description="Helical" evidence="6">
    <location>
        <begin position="74"/>
        <end position="96"/>
    </location>
</feature>
<dbReference type="RefSeq" id="WP_290595649.1">
    <property type="nucleotide sequence ID" value="NZ_JAPJOB010000001.1"/>
</dbReference>
<feature type="transmembrane region" description="Helical" evidence="6">
    <location>
        <begin position="6"/>
        <end position="27"/>
    </location>
</feature>
<comment type="subcellular location">
    <subcellularLocation>
        <location evidence="1">Membrane</location>
        <topology evidence="1">Multi-pass membrane protein</topology>
    </subcellularLocation>
</comment>
<keyword evidence="3 6" id="KW-0812">Transmembrane</keyword>
<keyword evidence="4 6" id="KW-1133">Transmembrane helix</keyword>
<feature type="transmembrane region" description="Helical" evidence="6">
    <location>
        <begin position="303"/>
        <end position="323"/>
    </location>
</feature>
<accession>A0A2W5IES7</accession>
<reference evidence="7 8" key="1">
    <citation type="submission" date="2017-08" db="EMBL/GenBank/DDBJ databases">
        <title>Infants hospitalized years apart are colonized by the same room-sourced microbial strains.</title>
        <authorList>
            <person name="Brooks B."/>
            <person name="Olm M.R."/>
            <person name="Firek B.A."/>
            <person name="Baker R."/>
            <person name="Thomas B.C."/>
            <person name="Morowitz M.J."/>
            <person name="Banfield J.F."/>
        </authorList>
    </citation>
    <scope>NUCLEOTIDE SEQUENCE [LARGE SCALE GENOMIC DNA]</scope>
    <source>
        <strain evidence="7">S2_006_000_R1_57</strain>
    </source>
</reference>
<evidence type="ECO:0000256" key="3">
    <source>
        <dbReference type="ARBA" id="ARBA00022692"/>
    </source>
</evidence>
<proteinExistence type="inferred from homology"/>
<feature type="transmembrane region" description="Helical" evidence="6">
    <location>
        <begin position="231"/>
        <end position="252"/>
    </location>
</feature>
<organism evidence="7 8">
    <name type="scientific">Lawsonella clevelandensis</name>
    <dbReference type="NCBI Taxonomy" id="1528099"/>
    <lineage>
        <taxon>Bacteria</taxon>
        <taxon>Bacillati</taxon>
        <taxon>Actinomycetota</taxon>
        <taxon>Actinomycetes</taxon>
        <taxon>Mycobacteriales</taxon>
        <taxon>Lawsonellaceae</taxon>
        <taxon>Lawsonella</taxon>
    </lineage>
</organism>
<feature type="transmembrane region" description="Helical" evidence="6">
    <location>
        <begin position="108"/>
        <end position="130"/>
    </location>
</feature>
<feature type="transmembrane region" description="Helical" evidence="6">
    <location>
        <begin position="264"/>
        <end position="283"/>
    </location>
</feature>
<gene>
    <name evidence="7" type="ORF">DI579_01370</name>
</gene>
<sequence length="384" mass="43008">MDVNALTWFISILVIIGFFVFDFFSHVKTPHVPSLKEAALWSVFYIVVACIYGGFLWFFWKEPGNPHQHGMEFFAGYVTEKSLSVDNLFGFALILGNFRVPPKYQQKVLLIGIALALALRAIFIGVGAAAISAWAWVFYLFGIFLLYMAVKVVVEEVKDEEPKPVSEQAPVKLASKIFHVSKELHGDRLMFRRGGKVMFTPLFIALIAIGFTDLIFALDSIPAIFGLTKEPYIVFMTNALALLGLRQLYFLLYGLLDRLSFMSYGLSIILGFIGVKLVLHALHDNRVPFINGGQAVHVWEPSITFSLLFIVVVLLLTIIASVIKNAIDKRRDGAEDPDHLQMSAETRQLNDLHQQSSSHALVDVGCDGDEPLFRCIHRKKGKAV</sequence>
<dbReference type="PANTHER" id="PTHR30238">
    <property type="entry name" value="MEMBRANE BOUND PREDICTED REDOX MODULATOR"/>
    <property type="match status" value="1"/>
</dbReference>
<keyword evidence="5 6" id="KW-0472">Membrane</keyword>
<feature type="transmembrane region" description="Helical" evidence="6">
    <location>
        <begin position="136"/>
        <end position="154"/>
    </location>
</feature>
<evidence type="ECO:0000313" key="8">
    <source>
        <dbReference type="Proteomes" id="UP000248606"/>
    </source>
</evidence>
<feature type="transmembrane region" description="Helical" evidence="6">
    <location>
        <begin position="39"/>
        <end position="59"/>
    </location>
</feature>
<evidence type="ECO:0000256" key="4">
    <source>
        <dbReference type="ARBA" id="ARBA00022989"/>
    </source>
</evidence>
<dbReference type="Pfam" id="PF03741">
    <property type="entry name" value="TerC"/>
    <property type="match status" value="1"/>
</dbReference>
<dbReference type="PANTHER" id="PTHR30238:SF0">
    <property type="entry name" value="THYLAKOID MEMBRANE PROTEIN TERC, CHLOROPLASTIC"/>
    <property type="match status" value="1"/>
</dbReference>